<accession>A0A511M9U9</accession>
<name>A0A511M9U9_9NOCA</name>
<sequence>MATITSKFVTADHPSCPFVRATLLSTFVIQQDRHAPNRLAHIHLLGKGRPQHGRTESRQRELAIRKQLPPRKSCAAIPRMHIVKKGLRRIVAAESTCAT</sequence>
<gene>
    <name evidence="1" type="ORF">NN4_10250</name>
</gene>
<protein>
    <submittedName>
        <fullName evidence="1">Uncharacterized protein</fullName>
    </submittedName>
</protein>
<reference evidence="1 2" key="1">
    <citation type="submission" date="2019-07" db="EMBL/GenBank/DDBJ databases">
        <title>Whole genome shotgun sequence of Nocardia ninae NBRC 108245.</title>
        <authorList>
            <person name="Hosoyama A."/>
            <person name="Uohara A."/>
            <person name="Ohji S."/>
            <person name="Ichikawa N."/>
        </authorList>
    </citation>
    <scope>NUCLEOTIDE SEQUENCE [LARGE SCALE GENOMIC DNA]</scope>
    <source>
        <strain evidence="1 2">NBRC 108245</strain>
    </source>
</reference>
<dbReference type="Proteomes" id="UP000321424">
    <property type="component" value="Unassembled WGS sequence"/>
</dbReference>
<dbReference type="EMBL" id="BJXA01000003">
    <property type="protein sequence ID" value="GEM36506.1"/>
    <property type="molecule type" value="Genomic_DNA"/>
</dbReference>
<organism evidence="1 2">
    <name type="scientific">Nocardia ninae NBRC 108245</name>
    <dbReference type="NCBI Taxonomy" id="1210091"/>
    <lineage>
        <taxon>Bacteria</taxon>
        <taxon>Bacillati</taxon>
        <taxon>Actinomycetota</taxon>
        <taxon>Actinomycetes</taxon>
        <taxon>Mycobacteriales</taxon>
        <taxon>Nocardiaceae</taxon>
        <taxon>Nocardia</taxon>
    </lineage>
</organism>
<dbReference type="AlphaFoldDB" id="A0A511M9U9"/>
<comment type="caution">
    <text evidence="1">The sequence shown here is derived from an EMBL/GenBank/DDBJ whole genome shotgun (WGS) entry which is preliminary data.</text>
</comment>
<proteinExistence type="predicted"/>
<keyword evidence="2" id="KW-1185">Reference proteome</keyword>
<evidence type="ECO:0000313" key="2">
    <source>
        <dbReference type="Proteomes" id="UP000321424"/>
    </source>
</evidence>
<evidence type="ECO:0000313" key="1">
    <source>
        <dbReference type="EMBL" id="GEM36506.1"/>
    </source>
</evidence>